<evidence type="ECO:0000256" key="5">
    <source>
        <dbReference type="ARBA" id="ARBA00022692"/>
    </source>
</evidence>
<keyword evidence="4 9" id="KW-0808">Transferase</keyword>
<gene>
    <name evidence="9" type="primary">tcrY</name>
    <name evidence="9" type="ORF">NCTC11343_04569</name>
</gene>
<evidence type="ECO:0000256" key="2">
    <source>
        <dbReference type="ARBA" id="ARBA00012438"/>
    </source>
</evidence>
<dbReference type="RefSeq" id="WP_172462480.1">
    <property type="nucleotide sequence ID" value="NZ_CP069793.1"/>
</dbReference>
<dbReference type="AlphaFoldDB" id="A0A2X2JK73"/>
<name>A0A2X2JK73_SPHMU</name>
<keyword evidence="7" id="KW-0472">Membrane</keyword>
<dbReference type="InterPro" id="IPR036097">
    <property type="entry name" value="HisK_dim/P_sf"/>
</dbReference>
<dbReference type="Proteomes" id="UP000251241">
    <property type="component" value="Unassembled WGS sequence"/>
</dbReference>
<dbReference type="PROSITE" id="PS50109">
    <property type="entry name" value="HIS_KIN"/>
    <property type="match status" value="1"/>
</dbReference>
<dbReference type="Gene3D" id="3.30.565.10">
    <property type="entry name" value="Histidine kinase-like ATPase, C-terminal domain"/>
    <property type="match status" value="1"/>
</dbReference>
<evidence type="ECO:0000256" key="4">
    <source>
        <dbReference type="ARBA" id="ARBA00022679"/>
    </source>
</evidence>
<reference evidence="9 10" key="1">
    <citation type="submission" date="2018-06" db="EMBL/GenBank/DDBJ databases">
        <authorList>
            <consortium name="Pathogen Informatics"/>
            <person name="Doyle S."/>
        </authorList>
    </citation>
    <scope>NUCLEOTIDE SEQUENCE [LARGE SCALE GENOMIC DNA]</scope>
    <source>
        <strain evidence="9 10">NCTC11343</strain>
    </source>
</reference>
<evidence type="ECO:0000256" key="7">
    <source>
        <dbReference type="ARBA" id="ARBA00022989"/>
    </source>
</evidence>
<accession>A0A2X2JK73</accession>
<dbReference type="InterPro" id="IPR050428">
    <property type="entry name" value="TCS_sensor_his_kinase"/>
</dbReference>
<organism evidence="9 10">
    <name type="scientific">Sphingobacterium multivorum</name>
    <dbReference type="NCBI Taxonomy" id="28454"/>
    <lineage>
        <taxon>Bacteria</taxon>
        <taxon>Pseudomonadati</taxon>
        <taxon>Bacteroidota</taxon>
        <taxon>Sphingobacteriia</taxon>
        <taxon>Sphingobacteriales</taxon>
        <taxon>Sphingobacteriaceae</taxon>
        <taxon>Sphingobacterium</taxon>
    </lineage>
</organism>
<evidence type="ECO:0000256" key="1">
    <source>
        <dbReference type="ARBA" id="ARBA00000085"/>
    </source>
</evidence>
<dbReference type="CDD" id="cd00082">
    <property type="entry name" value="HisKA"/>
    <property type="match status" value="1"/>
</dbReference>
<dbReference type="SMART" id="SM00387">
    <property type="entry name" value="HATPase_c"/>
    <property type="match status" value="1"/>
</dbReference>
<dbReference type="Gene3D" id="1.10.287.130">
    <property type="match status" value="1"/>
</dbReference>
<feature type="domain" description="Histidine kinase" evidence="8">
    <location>
        <begin position="188"/>
        <end position="372"/>
    </location>
</feature>
<comment type="catalytic activity">
    <reaction evidence="1">
        <text>ATP + protein L-histidine = ADP + protein N-phospho-L-histidine.</text>
        <dbReference type="EC" id="2.7.13.3"/>
    </reaction>
</comment>
<keyword evidence="3" id="KW-0597">Phosphoprotein</keyword>
<evidence type="ECO:0000256" key="3">
    <source>
        <dbReference type="ARBA" id="ARBA00022553"/>
    </source>
</evidence>
<keyword evidence="5" id="KW-0812">Transmembrane</keyword>
<dbReference type="PANTHER" id="PTHR45436">
    <property type="entry name" value="SENSOR HISTIDINE KINASE YKOH"/>
    <property type="match status" value="1"/>
</dbReference>
<sequence length="395" mass="45258">MLTHHARHAQEKLLNLKQQNVWQSFISTDGKITPKIIGEYEIIEGSPIQSPNIVRDTTLSLLNNDVTPPFQMFSKNYDWKGKEYTVTTFISATEISHLIIKVFATEALILILLLIAIIILNKISSGKLWAPFFTTMREMEHYDIAQKQNIELKPDTGTLEFDQLNQILTQLVTRARLAYINQKQFVENASHEMQTPLAIIQAKLELLINQSDVSEKMASFIADISLATSRMSDLNRTLLLLSKIENNQFPENEKIDIAVVVQRILAEYLEFEHTVKVMETYWEKDIMINANRTLVEILISNIIKNAIVHNDNRMELTIELSNGVLTVENTGHPLDRPASEMFQRFKKGNYKQKTMGLGLSLVEQICKLYQFGINYSYTDGRHSIKINFLSGIEPN</sequence>
<keyword evidence="6 9" id="KW-0418">Kinase</keyword>
<protein>
    <recommendedName>
        <fullName evidence="2">histidine kinase</fullName>
        <ecNumber evidence="2">2.7.13.3</ecNumber>
    </recommendedName>
</protein>
<evidence type="ECO:0000313" key="10">
    <source>
        <dbReference type="Proteomes" id="UP000251241"/>
    </source>
</evidence>
<dbReference type="Pfam" id="PF00512">
    <property type="entry name" value="HisKA"/>
    <property type="match status" value="1"/>
</dbReference>
<dbReference type="SUPFAM" id="SSF55874">
    <property type="entry name" value="ATPase domain of HSP90 chaperone/DNA topoisomerase II/histidine kinase"/>
    <property type="match status" value="1"/>
</dbReference>
<dbReference type="SMART" id="SM00388">
    <property type="entry name" value="HisKA"/>
    <property type="match status" value="1"/>
</dbReference>
<evidence type="ECO:0000259" key="8">
    <source>
        <dbReference type="PROSITE" id="PS50109"/>
    </source>
</evidence>
<proteinExistence type="predicted"/>
<dbReference type="Pfam" id="PF02518">
    <property type="entry name" value="HATPase_c"/>
    <property type="match status" value="1"/>
</dbReference>
<dbReference type="EC" id="2.7.13.3" evidence="2"/>
<dbReference type="SUPFAM" id="SSF47384">
    <property type="entry name" value="Homodimeric domain of signal transducing histidine kinase"/>
    <property type="match status" value="1"/>
</dbReference>
<dbReference type="InterPro" id="IPR036890">
    <property type="entry name" value="HATPase_C_sf"/>
</dbReference>
<dbReference type="PANTHER" id="PTHR45436:SF5">
    <property type="entry name" value="SENSOR HISTIDINE KINASE TRCS"/>
    <property type="match status" value="1"/>
</dbReference>
<evidence type="ECO:0000313" key="9">
    <source>
        <dbReference type="EMBL" id="SPZ92546.1"/>
    </source>
</evidence>
<evidence type="ECO:0000256" key="6">
    <source>
        <dbReference type="ARBA" id="ARBA00022777"/>
    </source>
</evidence>
<dbReference type="GeneID" id="97179494"/>
<dbReference type="InterPro" id="IPR003594">
    <property type="entry name" value="HATPase_dom"/>
</dbReference>
<dbReference type="InterPro" id="IPR005467">
    <property type="entry name" value="His_kinase_dom"/>
</dbReference>
<keyword evidence="7" id="KW-1133">Transmembrane helix</keyword>
<dbReference type="InterPro" id="IPR003661">
    <property type="entry name" value="HisK_dim/P_dom"/>
</dbReference>
<dbReference type="GO" id="GO:0005886">
    <property type="term" value="C:plasma membrane"/>
    <property type="evidence" value="ECO:0007669"/>
    <property type="project" value="TreeGrafter"/>
</dbReference>
<dbReference type="EMBL" id="UAUU01000011">
    <property type="protein sequence ID" value="SPZ92546.1"/>
    <property type="molecule type" value="Genomic_DNA"/>
</dbReference>
<dbReference type="GO" id="GO:0000155">
    <property type="term" value="F:phosphorelay sensor kinase activity"/>
    <property type="evidence" value="ECO:0007669"/>
    <property type="project" value="InterPro"/>
</dbReference>